<name>A0A370GXH9_9NOCA</name>
<feature type="compositionally biased region" description="Basic and acidic residues" evidence="1">
    <location>
        <begin position="106"/>
        <end position="124"/>
    </location>
</feature>
<gene>
    <name evidence="3" type="ORF">DFR68_10817</name>
</gene>
<accession>A0A370GXH9</accession>
<feature type="region of interest" description="Disordered" evidence="1">
    <location>
        <begin position="103"/>
        <end position="125"/>
    </location>
</feature>
<dbReference type="EMBL" id="QQAZ01000008">
    <property type="protein sequence ID" value="RDI48189.1"/>
    <property type="molecule type" value="Genomic_DNA"/>
</dbReference>
<dbReference type="STRING" id="1210089.GCA_001613165_05842"/>
<dbReference type="OrthoDB" id="9783171at2"/>
<evidence type="ECO:0000313" key="4">
    <source>
        <dbReference type="Proteomes" id="UP000255355"/>
    </source>
</evidence>
<dbReference type="AlphaFoldDB" id="A0A370GXH9"/>
<sequence>MATEAPLPRWFTDLLAHRRWIRRARPFPHVYVRDVFVAAFYRRLAEEFERVHREQGRFTPVADGYSATGVSLAAVRNGPMEVFLSRAWHDLIERVTGVRASGDVEGSLHHHEPDSPRGWPHHDLTPAWFPAAPPESGEVGLPGGTIDLRTGERPAGTDARELVRAVAVLFYLNNEEWRPGDGGETALFAHAGDPDGAAPGSTVSVPPLNNSMVVFECTPRSWHTFVGANAAARNCVVMWLHRPKDEAARRWGGDRIADW</sequence>
<dbReference type="InterPro" id="IPR044862">
    <property type="entry name" value="Pro_4_hyd_alph_FE2OG_OXY"/>
</dbReference>
<evidence type="ECO:0000259" key="2">
    <source>
        <dbReference type="Pfam" id="PF13640"/>
    </source>
</evidence>
<feature type="domain" description="Prolyl 4-hydroxylase alpha subunit Fe(2+) 2OG dioxygenase" evidence="2">
    <location>
        <begin position="159"/>
        <end position="241"/>
    </location>
</feature>
<proteinExistence type="predicted"/>
<protein>
    <submittedName>
        <fullName evidence="3">2-oxoglutarate-Fe(II)-dependent oxygenase superfamily protein</fullName>
    </submittedName>
</protein>
<reference evidence="3 4" key="1">
    <citation type="submission" date="2018-07" db="EMBL/GenBank/DDBJ databases">
        <title>Genomic Encyclopedia of Type Strains, Phase IV (KMG-IV): sequencing the most valuable type-strain genomes for metagenomic binning, comparative biology and taxonomic classification.</title>
        <authorList>
            <person name="Goeker M."/>
        </authorList>
    </citation>
    <scope>NUCLEOTIDE SEQUENCE [LARGE SCALE GENOMIC DNA]</scope>
    <source>
        <strain evidence="3 4">DSM 44952</strain>
    </source>
</reference>
<organism evidence="3 4">
    <name type="scientific">Nocardia mexicana</name>
    <dbReference type="NCBI Taxonomy" id="279262"/>
    <lineage>
        <taxon>Bacteria</taxon>
        <taxon>Bacillati</taxon>
        <taxon>Actinomycetota</taxon>
        <taxon>Actinomycetes</taxon>
        <taxon>Mycobacteriales</taxon>
        <taxon>Nocardiaceae</taxon>
        <taxon>Nocardia</taxon>
    </lineage>
</organism>
<evidence type="ECO:0000256" key="1">
    <source>
        <dbReference type="SAM" id="MobiDB-lite"/>
    </source>
</evidence>
<comment type="caution">
    <text evidence="3">The sequence shown here is derived from an EMBL/GenBank/DDBJ whole genome shotgun (WGS) entry which is preliminary data.</text>
</comment>
<dbReference type="Gene3D" id="2.60.120.620">
    <property type="entry name" value="q2cbj1_9rhob like domain"/>
    <property type="match status" value="1"/>
</dbReference>
<evidence type="ECO:0000313" key="3">
    <source>
        <dbReference type="EMBL" id="RDI48189.1"/>
    </source>
</evidence>
<dbReference type="Pfam" id="PF13640">
    <property type="entry name" value="2OG-FeII_Oxy_3"/>
    <property type="match status" value="1"/>
</dbReference>
<dbReference type="RefSeq" id="WP_068026690.1">
    <property type="nucleotide sequence ID" value="NZ_QQAZ01000008.1"/>
</dbReference>
<keyword evidence="4" id="KW-1185">Reference proteome</keyword>
<dbReference type="Proteomes" id="UP000255355">
    <property type="component" value="Unassembled WGS sequence"/>
</dbReference>